<dbReference type="OrthoDB" id="271595at2759"/>
<evidence type="ECO:0000259" key="5">
    <source>
        <dbReference type="Pfam" id="PF08241"/>
    </source>
</evidence>
<dbReference type="InterPro" id="IPR051422">
    <property type="entry name" value="AlkB_tRNA_MeTrf/Diox"/>
</dbReference>
<dbReference type="GO" id="GO:0002098">
    <property type="term" value="P:tRNA wobble uridine modification"/>
    <property type="evidence" value="ECO:0007669"/>
    <property type="project" value="TreeGrafter"/>
</dbReference>
<feature type="region of interest" description="Disordered" evidence="4">
    <location>
        <begin position="534"/>
        <end position="576"/>
    </location>
</feature>
<protein>
    <recommendedName>
        <fullName evidence="5">Methyltransferase type 11 domain-containing protein</fullName>
    </recommendedName>
</protein>
<evidence type="ECO:0000256" key="1">
    <source>
        <dbReference type="ARBA" id="ARBA00022603"/>
    </source>
</evidence>
<dbReference type="GO" id="GO:0005737">
    <property type="term" value="C:cytoplasm"/>
    <property type="evidence" value="ECO:0007669"/>
    <property type="project" value="TreeGrafter"/>
</dbReference>
<dbReference type="EMBL" id="OV121138">
    <property type="protein sequence ID" value="CAH0560370.1"/>
    <property type="molecule type" value="Genomic_DNA"/>
</dbReference>
<dbReference type="GO" id="GO:0106335">
    <property type="term" value="F:tRNA (5-carboxymethyluridine(34)-5-O)-methyltransferase activity"/>
    <property type="evidence" value="ECO:0007669"/>
    <property type="project" value="TreeGrafter"/>
</dbReference>
<evidence type="ECO:0000256" key="2">
    <source>
        <dbReference type="ARBA" id="ARBA00022679"/>
    </source>
</evidence>
<evidence type="ECO:0000256" key="3">
    <source>
        <dbReference type="SAM" id="Coils"/>
    </source>
</evidence>
<keyword evidence="2" id="KW-0808">Transferase</keyword>
<dbReference type="SUPFAM" id="SSF53335">
    <property type="entry name" value="S-adenosyl-L-methionine-dependent methyltransferases"/>
    <property type="match status" value="1"/>
</dbReference>
<proteinExistence type="predicted"/>
<feature type="region of interest" description="Disordered" evidence="4">
    <location>
        <begin position="613"/>
        <end position="633"/>
    </location>
</feature>
<keyword evidence="7" id="KW-1185">Reference proteome</keyword>
<dbReference type="PANTHER" id="PTHR13069">
    <property type="entry name" value="ALKYLATED DNA REPAIR PROTEIN ALKB HOMOLOG 8"/>
    <property type="match status" value="1"/>
</dbReference>
<accession>A0A9P0BEK9</accession>
<reference evidence="6" key="1">
    <citation type="submission" date="2021-12" db="EMBL/GenBank/DDBJ databases">
        <authorList>
            <person name="King R."/>
        </authorList>
    </citation>
    <scope>NUCLEOTIDE SEQUENCE</scope>
</reference>
<dbReference type="GO" id="GO:0030488">
    <property type="term" value="P:tRNA methylation"/>
    <property type="evidence" value="ECO:0007669"/>
    <property type="project" value="TreeGrafter"/>
</dbReference>
<feature type="compositionally biased region" description="Polar residues" evidence="4">
    <location>
        <begin position="613"/>
        <end position="632"/>
    </location>
</feature>
<dbReference type="Proteomes" id="UP001154078">
    <property type="component" value="Chromosome 7"/>
</dbReference>
<keyword evidence="3" id="KW-0175">Coiled coil</keyword>
<dbReference type="InterPro" id="IPR013216">
    <property type="entry name" value="Methyltransf_11"/>
</dbReference>
<feature type="compositionally biased region" description="Basic and acidic residues" evidence="4">
    <location>
        <begin position="1160"/>
        <end position="1169"/>
    </location>
</feature>
<keyword evidence="1" id="KW-0489">Methyltransferase</keyword>
<feature type="coiled-coil region" evidence="3">
    <location>
        <begin position="926"/>
        <end position="980"/>
    </location>
</feature>
<dbReference type="FunFam" id="3.40.50.150:FF:000195">
    <property type="entry name" value="Methyltransferase domain containing protein"/>
    <property type="match status" value="1"/>
</dbReference>
<feature type="domain" description="Methyltransferase type 11" evidence="5">
    <location>
        <begin position="53"/>
        <end position="142"/>
    </location>
</feature>
<name>A0A9P0BEK9_BRAAE</name>
<dbReference type="Gene3D" id="3.40.50.150">
    <property type="entry name" value="Vaccinia Virus protein VP39"/>
    <property type="match status" value="2"/>
</dbReference>
<dbReference type="CDD" id="cd02440">
    <property type="entry name" value="AdoMet_MTases"/>
    <property type="match status" value="1"/>
</dbReference>
<dbReference type="PANTHER" id="PTHR13069:SF37">
    <property type="entry name" value="FIRE DANCER"/>
    <property type="match status" value="1"/>
</dbReference>
<dbReference type="InterPro" id="IPR029063">
    <property type="entry name" value="SAM-dependent_MTases_sf"/>
</dbReference>
<dbReference type="GO" id="GO:0008757">
    <property type="term" value="F:S-adenosylmethionine-dependent methyltransferase activity"/>
    <property type="evidence" value="ECO:0007669"/>
    <property type="project" value="InterPro"/>
</dbReference>
<dbReference type="Pfam" id="PF08241">
    <property type="entry name" value="Methyltransf_11"/>
    <property type="match status" value="1"/>
</dbReference>
<dbReference type="GO" id="GO:0005634">
    <property type="term" value="C:nucleus"/>
    <property type="evidence" value="ECO:0007669"/>
    <property type="project" value="TreeGrafter"/>
</dbReference>
<sequence length="1306" mass="147749">MSSKEKTARSVALEQTYVHDVYEQLDAEGLHNEPWPKVEQFIDELEPGSIVCDIGCGNGKYLDINKSIFNIGAERSFKLSNIAREKQNEVIILDNLSLPFRDESLDAVISIAVIHHFASTERRVCALQELSRVLRIGGKLIISAWAMEQSHRKFETQDVLVPWHLPKQIKNPDFPISKDVFDYDVLSIYNGSYYNAKEESNTNFKSQKEINKKRNKFRKRKSLSTDSDSLTGSETCYSFIRRALQKLSGGRRLAMNRPWFLENWSNCTKTNNQKKYMDTDVCDCYDCIENIKDLPIELRRIDDFDVQLDIKFNSASTTTMSSFNDVSIRSKSVSNLRLSETECRSVSKQSSMDEDVKSTKSEDVSIASTNSLKKPKLVKQKKSICEDEMDELLDEPKDMTSSNNSPPEYKVLHEKYHQKQRKSVLKQRSLNEELMSTDRLKEKEQLKRNIQKQASLNEEYITQRHVFDSIKDSIFTSKGFHFIKMEFTNKIKNSTTNIEKVAGSSLKNGFVRIFQNWKNSDLISPTIPENESMDTFRKKLPYIEEKPNENTERRSSKEESSDSSKDSSLQSDTSVDSEDSFASVIYVPKSENMSPILSPGPISPRWKTTTAGSSLFSSLPNSPKIKQSSCPTSPKFKQLPLSLYPLTKQMSNPKPATDFHFCEKADNEFSYKDVAPSTKRQLNKTLAQKYSVQQIPKFRRTVNNTPSMANQAVETKSSTSNSNNTTTIEIPIITQTMCESPEPKETPPVDSRNERLKKIREILSKNPNFGSRTKDKSFPIVRRSSITNGKVEAVAKPLPKLLNLELFNPAVDDLDSDSSCISSPDSISDNFMAINCEKQSTIGLPDAVYGPVYPMKKTLLEAAADVANSLDQTVQKVIKYSPKAKRKVDTNEVMSILQRKYVDNEVLSESFAWPENWNEECHKHLTEFAEQISEKLLKQIDHYEEKNEACNESGYSDAYIARLSEELNDLTKISSEIQKQNEYLNKLSSKDKKLMQKKERQKKLLCDQCDKQQLGSTCKESSRLENCTCENRSQSDIKFKSLKNVSSDNTASTTPSTTSSSATLVKDLEMKLNGHDNISELSSCSSNINASDSNGFEEDPIPLNSNRGPRKSLTKNGGKTCENTNSGTKALSTSSTFNKSTDSSDSIESVISNKTGQGKESSEETKSQRSLDFSLTSNEGSTASLASNMEWKNIKTTTPGGGTTSDSKKPRLQNTKKSFNNSSMDELSEKLLAEHNNEKSSESLDSIQSEKNSGGEITFHRYYHVFREGELDNLIEKYVENLHIISSYYDHSSWCIIAEKVRVWTI</sequence>
<evidence type="ECO:0000256" key="4">
    <source>
        <dbReference type="SAM" id="MobiDB-lite"/>
    </source>
</evidence>
<gene>
    <name evidence="6" type="ORF">MELIAE_LOCUS10127</name>
</gene>
<organism evidence="6 7">
    <name type="scientific">Brassicogethes aeneus</name>
    <name type="common">Rape pollen beetle</name>
    <name type="synonym">Meligethes aeneus</name>
    <dbReference type="NCBI Taxonomy" id="1431903"/>
    <lineage>
        <taxon>Eukaryota</taxon>
        <taxon>Metazoa</taxon>
        <taxon>Ecdysozoa</taxon>
        <taxon>Arthropoda</taxon>
        <taxon>Hexapoda</taxon>
        <taxon>Insecta</taxon>
        <taxon>Pterygota</taxon>
        <taxon>Neoptera</taxon>
        <taxon>Endopterygota</taxon>
        <taxon>Coleoptera</taxon>
        <taxon>Polyphaga</taxon>
        <taxon>Cucujiformia</taxon>
        <taxon>Nitidulidae</taxon>
        <taxon>Meligethinae</taxon>
        <taxon>Brassicogethes</taxon>
    </lineage>
</organism>
<evidence type="ECO:0000313" key="6">
    <source>
        <dbReference type="EMBL" id="CAH0560370.1"/>
    </source>
</evidence>
<feature type="region of interest" description="Disordered" evidence="4">
    <location>
        <begin position="1089"/>
        <end position="1220"/>
    </location>
</feature>
<dbReference type="GO" id="GO:0000049">
    <property type="term" value="F:tRNA binding"/>
    <property type="evidence" value="ECO:0007669"/>
    <property type="project" value="TreeGrafter"/>
</dbReference>
<evidence type="ECO:0000313" key="7">
    <source>
        <dbReference type="Proteomes" id="UP001154078"/>
    </source>
</evidence>
<feature type="compositionally biased region" description="Basic and acidic residues" evidence="4">
    <location>
        <begin position="534"/>
        <end position="565"/>
    </location>
</feature>
<feature type="compositionally biased region" description="Polar residues" evidence="4">
    <location>
        <begin position="1170"/>
        <end position="1187"/>
    </location>
</feature>
<feature type="compositionally biased region" description="Polar residues" evidence="4">
    <location>
        <begin position="1114"/>
        <end position="1159"/>
    </location>
</feature>